<gene>
    <name evidence="9" type="ORF">D3874_22825</name>
</gene>
<dbReference type="PROSITE" id="PS50253">
    <property type="entry name" value="COX3"/>
    <property type="match status" value="1"/>
</dbReference>
<accession>A0A418WJB9</accession>
<feature type="transmembrane region" description="Helical" evidence="7">
    <location>
        <begin position="367"/>
        <end position="389"/>
    </location>
</feature>
<dbReference type="InterPro" id="IPR035973">
    <property type="entry name" value="Cyt_c_oxidase_su3-like_sf"/>
</dbReference>
<evidence type="ECO:0000313" key="9">
    <source>
        <dbReference type="EMBL" id="RJF90141.1"/>
    </source>
</evidence>
<dbReference type="PANTHER" id="PTHR11403:SF6">
    <property type="entry name" value="NITRIC OXIDE REDUCTASE SUBUNIT E"/>
    <property type="match status" value="1"/>
</dbReference>
<dbReference type="GO" id="GO:0019646">
    <property type="term" value="P:aerobic electron transport chain"/>
    <property type="evidence" value="ECO:0007669"/>
    <property type="project" value="InterPro"/>
</dbReference>
<protein>
    <submittedName>
        <fullName evidence="9">Cytochrome c oxidase subunit 3 family protein</fullName>
    </submittedName>
</protein>
<dbReference type="GO" id="GO:0004129">
    <property type="term" value="F:cytochrome-c oxidase activity"/>
    <property type="evidence" value="ECO:0007669"/>
    <property type="project" value="InterPro"/>
</dbReference>
<feature type="transmembrane region" description="Helical" evidence="7">
    <location>
        <begin position="434"/>
        <end position="461"/>
    </location>
</feature>
<dbReference type="CDD" id="cd02862">
    <property type="entry name" value="NorE_like"/>
    <property type="match status" value="1"/>
</dbReference>
<dbReference type="EMBL" id="QYUK01000011">
    <property type="protein sequence ID" value="RJF90141.1"/>
    <property type="molecule type" value="Genomic_DNA"/>
</dbReference>
<keyword evidence="3 7" id="KW-0812">Transmembrane</keyword>
<organism evidence="9 10">
    <name type="scientific">Oleomonas cavernae</name>
    <dbReference type="NCBI Taxonomy" id="2320859"/>
    <lineage>
        <taxon>Bacteria</taxon>
        <taxon>Pseudomonadati</taxon>
        <taxon>Pseudomonadota</taxon>
        <taxon>Alphaproteobacteria</taxon>
        <taxon>Acetobacterales</taxon>
        <taxon>Acetobacteraceae</taxon>
        <taxon>Oleomonas</taxon>
    </lineage>
</organism>
<comment type="caution">
    <text evidence="9">The sequence shown here is derived from an EMBL/GenBank/DDBJ whole genome shotgun (WGS) entry which is preliminary data.</text>
</comment>
<feature type="transmembrane region" description="Helical" evidence="7">
    <location>
        <begin position="482"/>
        <end position="500"/>
    </location>
</feature>
<evidence type="ECO:0000256" key="7">
    <source>
        <dbReference type="SAM" id="Phobius"/>
    </source>
</evidence>
<feature type="transmembrane region" description="Helical" evidence="7">
    <location>
        <begin position="396"/>
        <end position="414"/>
    </location>
</feature>
<feature type="transmembrane region" description="Helical" evidence="7">
    <location>
        <begin position="327"/>
        <end position="347"/>
    </location>
</feature>
<sequence length="503" mass="55924">MRPGRPAAHGEPVGEDRRQARESGAAPRAIKSTAPQPVPIQSLARHLSLRRRLPRQSQTEEGSNDKPFDSPWDQLLSVANLRLGRPHLSRRHAGLMGRHRRFPAATARVLECGGSLFILHRQQYAHSGGHGPHPGLRATLLCLELGAVAHHGEGRGPGRRALEHRVAGRVRHHPGDLRFRRRLAERRLRYRAQDPAGYQDHHRLCLVLVQCDRGGDRNPVRGRRLCLPDRPARATAVSPLDVLVLLCHGRNPGPGTVHPVLSSGAFRLARPADLLCRPRRLLRLDHLHLLFRLQGHRRAREGGPGLSTQPFPSAEPVAYRLPGEPGIWVFVLVDLCVFALLFLTFVVEQAAQPAVFSRSRAMLDAPLGLANTIVLLTSSWAMALAVHAVREGAQVWASRFVAVAILTGVMFTGIKSAEYAVKFADGISPVTNDFFMYYFIITFIHFFHVIAGIAVLFIVLLKVRRGGYGAGRSKGIETAATYWHMVDLLWVMLFPLLYLADWR</sequence>
<reference evidence="9 10" key="1">
    <citation type="submission" date="2018-09" db="EMBL/GenBank/DDBJ databases">
        <authorList>
            <person name="Zhu H."/>
        </authorList>
    </citation>
    <scope>NUCLEOTIDE SEQUENCE [LARGE SCALE GENOMIC DNA]</scope>
    <source>
        <strain evidence="9 10">K1W22B-8</strain>
    </source>
</reference>
<evidence type="ECO:0000256" key="2">
    <source>
        <dbReference type="ARBA" id="ARBA00010581"/>
    </source>
</evidence>
<evidence type="ECO:0000313" key="10">
    <source>
        <dbReference type="Proteomes" id="UP000284605"/>
    </source>
</evidence>
<feature type="region of interest" description="Disordered" evidence="6">
    <location>
        <begin position="1"/>
        <end position="71"/>
    </location>
</feature>
<feature type="compositionally biased region" description="Basic and acidic residues" evidence="6">
    <location>
        <begin position="12"/>
        <end position="21"/>
    </location>
</feature>
<dbReference type="GO" id="GO:0016020">
    <property type="term" value="C:membrane"/>
    <property type="evidence" value="ECO:0007669"/>
    <property type="project" value="UniProtKB-SubCell"/>
</dbReference>
<comment type="subcellular location">
    <subcellularLocation>
        <location evidence="1">Membrane</location>
        <topology evidence="1">Multi-pass membrane protein</topology>
    </subcellularLocation>
</comment>
<evidence type="ECO:0000256" key="4">
    <source>
        <dbReference type="ARBA" id="ARBA00022989"/>
    </source>
</evidence>
<proteinExistence type="inferred from homology"/>
<dbReference type="Gene3D" id="1.20.120.80">
    <property type="entry name" value="Cytochrome c oxidase, subunit III, four-helix bundle"/>
    <property type="match status" value="1"/>
</dbReference>
<keyword evidence="10" id="KW-1185">Reference proteome</keyword>
<evidence type="ECO:0000256" key="5">
    <source>
        <dbReference type="ARBA" id="ARBA00023136"/>
    </source>
</evidence>
<dbReference type="PANTHER" id="PTHR11403">
    <property type="entry name" value="CYTOCHROME C OXIDASE SUBUNIT III"/>
    <property type="match status" value="1"/>
</dbReference>
<evidence type="ECO:0000256" key="1">
    <source>
        <dbReference type="ARBA" id="ARBA00004141"/>
    </source>
</evidence>
<dbReference type="Pfam" id="PF00510">
    <property type="entry name" value="COX3"/>
    <property type="match status" value="1"/>
</dbReference>
<name>A0A418WJB9_9PROT</name>
<dbReference type="InterPro" id="IPR024791">
    <property type="entry name" value="Cyt_c/ubiquinol_Oxase_su3"/>
</dbReference>
<evidence type="ECO:0000259" key="8">
    <source>
        <dbReference type="PROSITE" id="PS50253"/>
    </source>
</evidence>
<dbReference type="InterPro" id="IPR000298">
    <property type="entry name" value="Cyt_c_oxidase-like_su3"/>
</dbReference>
<dbReference type="SUPFAM" id="SSF81452">
    <property type="entry name" value="Cytochrome c oxidase subunit III-like"/>
    <property type="match status" value="1"/>
</dbReference>
<evidence type="ECO:0000256" key="3">
    <source>
        <dbReference type="ARBA" id="ARBA00022692"/>
    </source>
</evidence>
<dbReference type="Proteomes" id="UP000284605">
    <property type="component" value="Unassembled WGS sequence"/>
</dbReference>
<dbReference type="InterPro" id="IPR013833">
    <property type="entry name" value="Cyt_c_oxidase_su3_a-hlx"/>
</dbReference>
<dbReference type="AlphaFoldDB" id="A0A418WJB9"/>
<feature type="domain" description="Heme-copper oxidase subunit III family profile" evidence="8">
    <location>
        <begin position="326"/>
        <end position="502"/>
    </location>
</feature>
<evidence type="ECO:0000256" key="6">
    <source>
        <dbReference type="SAM" id="MobiDB-lite"/>
    </source>
</evidence>
<keyword evidence="4 7" id="KW-1133">Transmembrane helix</keyword>
<keyword evidence="5 7" id="KW-0472">Membrane</keyword>
<comment type="similarity">
    <text evidence="2">Belongs to the cytochrome c oxidase subunit 3 family.</text>
</comment>